<evidence type="ECO:0000256" key="2">
    <source>
        <dbReference type="ARBA" id="ARBA00022741"/>
    </source>
</evidence>
<dbReference type="PANTHER" id="PTHR32472">
    <property type="entry name" value="DNA REPAIR PROTEIN RADA"/>
    <property type="match status" value="1"/>
</dbReference>
<dbReference type="NCBIfam" id="TIGR00416">
    <property type="entry name" value="sms"/>
    <property type="match status" value="1"/>
</dbReference>
<dbReference type="EMBL" id="CAACYI010000001">
    <property type="protein sequence ID" value="VFB15750.1"/>
    <property type="molecule type" value="Genomic_DNA"/>
</dbReference>
<evidence type="ECO:0000256" key="7">
    <source>
        <dbReference type="ARBA" id="ARBA00022840"/>
    </source>
</evidence>
<feature type="region of interest" description="Disordered" evidence="13">
    <location>
        <begin position="38"/>
        <end position="59"/>
    </location>
</feature>
<gene>
    <name evidence="15" type="ORF">NCTC13150_00253</name>
</gene>
<dbReference type="InterPro" id="IPR014721">
    <property type="entry name" value="Ribsml_uS5_D2-typ_fold_subgr"/>
</dbReference>
<dbReference type="InterPro" id="IPR020588">
    <property type="entry name" value="RecA_ATP-bd"/>
</dbReference>
<evidence type="ECO:0000256" key="1">
    <source>
        <dbReference type="ARBA" id="ARBA00022723"/>
    </source>
</evidence>
<evidence type="ECO:0000256" key="6">
    <source>
        <dbReference type="ARBA" id="ARBA00022833"/>
    </source>
</evidence>
<dbReference type="GO" id="GO:0005524">
    <property type="term" value="F:ATP binding"/>
    <property type="evidence" value="ECO:0007669"/>
    <property type="project" value="UniProtKB-UniRule"/>
</dbReference>
<dbReference type="SUPFAM" id="SSF52540">
    <property type="entry name" value="P-loop containing nucleoside triphosphate hydrolases"/>
    <property type="match status" value="1"/>
</dbReference>
<reference evidence="15 16" key="1">
    <citation type="submission" date="2019-02" db="EMBL/GenBank/DDBJ databases">
        <authorList>
            <consortium name="Pathogen Informatics"/>
        </authorList>
    </citation>
    <scope>NUCLEOTIDE SEQUENCE [LARGE SCALE GENOMIC DNA]</scope>
    <source>
        <strain evidence="15 16">3012STDY7089603</strain>
    </source>
</reference>
<keyword evidence="4 12" id="KW-0863">Zinc-finger</keyword>
<keyword evidence="16" id="KW-1185">Reference proteome</keyword>
<evidence type="ECO:0000256" key="9">
    <source>
        <dbReference type="ARBA" id="ARBA00023125"/>
    </source>
</evidence>
<name>A0A8H2M7K1_9FIRM</name>
<organism evidence="15 16">
    <name type="scientific">Urinicoccus massiliensis</name>
    <dbReference type="NCBI Taxonomy" id="1723382"/>
    <lineage>
        <taxon>Bacteria</taxon>
        <taxon>Bacillati</taxon>
        <taxon>Bacillota</taxon>
        <taxon>Tissierellia</taxon>
        <taxon>Tissierellales</taxon>
        <taxon>Peptoniphilaceae</taxon>
        <taxon>Urinicoccus</taxon>
    </lineage>
</organism>
<dbReference type="GO" id="GO:0005829">
    <property type="term" value="C:cytosol"/>
    <property type="evidence" value="ECO:0007669"/>
    <property type="project" value="TreeGrafter"/>
</dbReference>
<evidence type="ECO:0000313" key="16">
    <source>
        <dbReference type="Proteomes" id="UP000377798"/>
    </source>
</evidence>
<dbReference type="Gene3D" id="3.40.50.300">
    <property type="entry name" value="P-loop containing nucleotide triphosphate hydrolases"/>
    <property type="match status" value="1"/>
</dbReference>
<dbReference type="InterPro" id="IPR041166">
    <property type="entry name" value="Rubredoxin_2"/>
</dbReference>
<dbReference type="PANTHER" id="PTHR32472:SF10">
    <property type="entry name" value="DNA REPAIR PROTEIN RADA-LIKE PROTEIN"/>
    <property type="match status" value="1"/>
</dbReference>
<evidence type="ECO:0000256" key="13">
    <source>
        <dbReference type="SAM" id="MobiDB-lite"/>
    </source>
</evidence>
<feature type="domain" description="RecA family profile 1" evidence="14">
    <location>
        <begin position="66"/>
        <end position="217"/>
    </location>
</feature>
<accession>A0A8H2M7K1</accession>
<evidence type="ECO:0000256" key="8">
    <source>
        <dbReference type="ARBA" id="ARBA00023016"/>
    </source>
</evidence>
<dbReference type="InterPro" id="IPR004504">
    <property type="entry name" value="DNA_repair_RadA"/>
</dbReference>
<comment type="caution">
    <text evidence="15">The sequence shown here is derived from an EMBL/GenBank/DDBJ whole genome shotgun (WGS) entry which is preliminary data.</text>
</comment>
<dbReference type="AlphaFoldDB" id="A0A8H2M7K1"/>
<evidence type="ECO:0000256" key="5">
    <source>
        <dbReference type="ARBA" id="ARBA00022801"/>
    </source>
</evidence>
<dbReference type="Proteomes" id="UP000377798">
    <property type="component" value="Unassembled WGS sequence"/>
</dbReference>
<evidence type="ECO:0000256" key="3">
    <source>
        <dbReference type="ARBA" id="ARBA00022763"/>
    </source>
</evidence>
<keyword evidence="3 12" id="KW-0227">DNA damage</keyword>
<dbReference type="Pfam" id="PF18073">
    <property type="entry name" value="Zn_ribbon_LapB"/>
    <property type="match status" value="1"/>
</dbReference>
<dbReference type="GO" id="GO:0008270">
    <property type="term" value="F:zinc ion binding"/>
    <property type="evidence" value="ECO:0007669"/>
    <property type="project" value="UniProtKB-KW"/>
</dbReference>
<dbReference type="Gene3D" id="3.30.230.10">
    <property type="match status" value="1"/>
</dbReference>
<keyword evidence="5" id="KW-0378">Hydrolase</keyword>
<dbReference type="PRINTS" id="PR01874">
    <property type="entry name" value="DNAREPAIRADA"/>
</dbReference>
<keyword evidence="2 12" id="KW-0547">Nucleotide-binding</keyword>
<evidence type="ECO:0000256" key="10">
    <source>
        <dbReference type="ARBA" id="ARBA00023204"/>
    </source>
</evidence>
<dbReference type="GO" id="GO:0000725">
    <property type="term" value="P:recombinational repair"/>
    <property type="evidence" value="ECO:0007669"/>
    <property type="project" value="TreeGrafter"/>
</dbReference>
<keyword evidence="6 12" id="KW-0862">Zinc</keyword>
<evidence type="ECO:0000256" key="11">
    <source>
        <dbReference type="NCBIfam" id="TIGR00416"/>
    </source>
</evidence>
<evidence type="ECO:0000256" key="4">
    <source>
        <dbReference type="ARBA" id="ARBA00022771"/>
    </source>
</evidence>
<keyword evidence="10 12" id="KW-0234">DNA repair</keyword>
<keyword evidence="7 12" id="KW-0067">ATP-binding</keyword>
<dbReference type="SMART" id="SM00382">
    <property type="entry name" value="AAA"/>
    <property type="match status" value="1"/>
</dbReference>
<proteinExistence type="inferred from homology"/>
<dbReference type="SUPFAM" id="SSF54211">
    <property type="entry name" value="Ribosomal protein S5 domain 2-like"/>
    <property type="match status" value="1"/>
</dbReference>
<protein>
    <recommendedName>
        <fullName evidence="11 12">DNA repair protein RadA</fullName>
    </recommendedName>
</protein>
<dbReference type="PROSITE" id="PS50162">
    <property type="entry name" value="RECA_2"/>
    <property type="match status" value="1"/>
</dbReference>
<keyword evidence="8" id="KW-0346">Stress response</keyword>
<dbReference type="GO" id="GO:0003684">
    <property type="term" value="F:damaged DNA binding"/>
    <property type="evidence" value="ECO:0007669"/>
    <property type="project" value="InterPro"/>
</dbReference>
<evidence type="ECO:0000256" key="12">
    <source>
        <dbReference type="RuleBase" id="RU003555"/>
    </source>
</evidence>
<dbReference type="GO" id="GO:0140664">
    <property type="term" value="F:ATP-dependent DNA damage sensor activity"/>
    <property type="evidence" value="ECO:0007669"/>
    <property type="project" value="InterPro"/>
</dbReference>
<dbReference type="InterPro" id="IPR003593">
    <property type="entry name" value="AAA+_ATPase"/>
</dbReference>
<dbReference type="GO" id="GO:0016787">
    <property type="term" value="F:hydrolase activity"/>
    <property type="evidence" value="ECO:0007669"/>
    <property type="project" value="UniProtKB-KW"/>
</dbReference>
<comment type="function">
    <text evidence="12">DNA-dependent ATPase involved in processing of recombination intermediates, plays a role in repairing DNA breaks. Stimulates the branch migration of RecA-mediated strand transfer reactions, allowing the 3' invading strand to extend heteroduplex DNA faster. Binds ssDNA in the presence of ADP but not other nucleotides, has ATPase activity that is stimulated by ssDNA and various branched DNA structures, but inhibited by SSB. Does not have RecA's homology-searching function.</text>
</comment>
<dbReference type="InterPro" id="IPR027417">
    <property type="entry name" value="P-loop_NTPase"/>
</dbReference>
<dbReference type="InterPro" id="IPR020568">
    <property type="entry name" value="Ribosomal_Su5_D2-typ_SF"/>
</dbReference>
<comment type="similarity">
    <text evidence="12">Belongs to the RecA family. RadA subfamily.</text>
</comment>
<sequence length="454" mass="50313">MKKVKSQYKCKECGYTSIGYLGRCPSCGEWNSFEEEIPEDQAIQGPGKAKAKPSRAKKLQESKVSTTSRYKTQIQEFNRVLGGGVVRDSISILTAKPGAGKSTLLLQVSSDFAQTGLKVLYASGEESSSQIYQRAQRILKKIPENIWVTSTNSLEQVLSDVAEIDPDLIILDSIQTFQSQDYTSRPGTPTQTMACANQMLELAKGARPRMVFMVGQMTKEDELAGVRSLEHLVDTVLVIEGDPGDPLRTLYTTKNRFGSTGEMGFFSMEEDGLQSIDNPSAYFMTKRDPGEEVPGSALTVLREGTRPIVVEVEALVSRSFTPYPLRIGECVRKEHLQTLISVLEERGKQRLTDKNVVVKTTGNIPLRETAANLALIMSVYSSLKNTPIPANTIFLADVGLTGELKAIPNLEARIQEAHRMGFDQIYTPPLQEKLREKYKTKSLRTLGEVLGEFR</sequence>
<dbReference type="RefSeq" id="WP_131748169.1">
    <property type="nucleotide sequence ID" value="NZ_CAACYI010000001.1"/>
</dbReference>
<evidence type="ECO:0000259" key="14">
    <source>
        <dbReference type="PROSITE" id="PS50162"/>
    </source>
</evidence>
<evidence type="ECO:0000313" key="15">
    <source>
        <dbReference type="EMBL" id="VFB15750.1"/>
    </source>
</evidence>
<keyword evidence="9 12" id="KW-0238">DNA-binding</keyword>
<dbReference type="Pfam" id="PF13481">
    <property type="entry name" value="AAA_25"/>
    <property type="match status" value="1"/>
</dbReference>
<keyword evidence="1 12" id="KW-0479">Metal-binding</keyword>